<reference evidence="2 3" key="1">
    <citation type="submission" date="2017-11" db="EMBL/GenBank/DDBJ databases">
        <title>De novo assembly and phasing of dikaryotic genomes from two isolates of Puccinia coronata f. sp. avenae, the causal agent of oat crown rust.</title>
        <authorList>
            <person name="Miller M.E."/>
            <person name="Zhang Y."/>
            <person name="Omidvar V."/>
            <person name="Sperschneider J."/>
            <person name="Schwessinger B."/>
            <person name="Raley C."/>
            <person name="Palmer J.M."/>
            <person name="Garnica D."/>
            <person name="Upadhyaya N."/>
            <person name="Rathjen J."/>
            <person name="Taylor J.M."/>
            <person name="Park R.F."/>
            <person name="Dodds P.N."/>
            <person name="Hirsch C.D."/>
            <person name="Kianian S.F."/>
            <person name="Figueroa M."/>
        </authorList>
    </citation>
    <scope>NUCLEOTIDE SEQUENCE [LARGE SCALE GENOMIC DNA]</scope>
    <source>
        <strain evidence="2">12NC29</strain>
    </source>
</reference>
<evidence type="ECO:0000313" key="2">
    <source>
        <dbReference type="EMBL" id="PLW52993.1"/>
    </source>
</evidence>
<keyword evidence="1" id="KW-1133">Transmembrane helix</keyword>
<comment type="caution">
    <text evidence="2">The sequence shown here is derived from an EMBL/GenBank/DDBJ whole genome shotgun (WGS) entry which is preliminary data.</text>
</comment>
<dbReference type="AlphaFoldDB" id="A0A2N5VSM8"/>
<proteinExistence type="predicted"/>
<accession>A0A2N5VSM8</accession>
<evidence type="ECO:0000313" key="3">
    <source>
        <dbReference type="Proteomes" id="UP000235388"/>
    </source>
</evidence>
<dbReference type="Proteomes" id="UP000235388">
    <property type="component" value="Unassembled WGS sequence"/>
</dbReference>
<gene>
    <name evidence="2" type="ORF">PCANC_07561</name>
</gene>
<keyword evidence="1" id="KW-0472">Membrane</keyword>
<feature type="transmembrane region" description="Helical" evidence="1">
    <location>
        <begin position="35"/>
        <end position="54"/>
    </location>
</feature>
<sequence length="169" mass="18954">MTLRNASLSLRLRLHGHCFTTKTPETPHKMKASAAFLYLTTLFLVIGNCFCNYVDIEWDGQSERLEKGKFTLLMLTDGTEHTLCLNNPLDKDLSNIEVYADDKRIHFQYPHSNYPKNYIPRGSVAANVYVFKNGKPSKLSARWPVSDFASIGQSGGAPITPGKKSRGRS</sequence>
<organism evidence="2 3">
    <name type="scientific">Puccinia coronata f. sp. avenae</name>
    <dbReference type="NCBI Taxonomy" id="200324"/>
    <lineage>
        <taxon>Eukaryota</taxon>
        <taxon>Fungi</taxon>
        <taxon>Dikarya</taxon>
        <taxon>Basidiomycota</taxon>
        <taxon>Pucciniomycotina</taxon>
        <taxon>Pucciniomycetes</taxon>
        <taxon>Pucciniales</taxon>
        <taxon>Pucciniaceae</taxon>
        <taxon>Puccinia</taxon>
    </lineage>
</organism>
<keyword evidence="3" id="KW-1185">Reference proteome</keyword>
<keyword evidence="1" id="KW-0812">Transmembrane</keyword>
<dbReference type="EMBL" id="PGCJ01000070">
    <property type="protein sequence ID" value="PLW52993.1"/>
    <property type="molecule type" value="Genomic_DNA"/>
</dbReference>
<evidence type="ECO:0000256" key="1">
    <source>
        <dbReference type="SAM" id="Phobius"/>
    </source>
</evidence>
<protein>
    <submittedName>
        <fullName evidence="2">Uncharacterized protein</fullName>
    </submittedName>
</protein>
<name>A0A2N5VSM8_9BASI</name>